<keyword evidence="2" id="KW-1185">Reference proteome</keyword>
<dbReference type="AlphaFoldDB" id="A0A419V867"/>
<dbReference type="EMBL" id="RAPK01000006">
    <property type="protein sequence ID" value="RKD76252.1"/>
    <property type="molecule type" value="Genomic_DNA"/>
</dbReference>
<accession>A0A419V867</accession>
<organism evidence="1 2">
    <name type="scientific">Sinobaca qinghaiensis</name>
    <dbReference type="NCBI Taxonomy" id="342944"/>
    <lineage>
        <taxon>Bacteria</taxon>
        <taxon>Bacillati</taxon>
        <taxon>Bacillota</taxon>
        <taxon>Bacilli</taxon>
        <taxon>Bacillales</taxon>
        <taxon>Sporolactobacillaceae</taxon>
        <taxon>Sinobaca</taxon>
    </lineage>
</organism>
<proteinExistence type="predicted"/>
<name>A0A419V867_9BACL</name>
<comment type="caution">
    <text evidence="1">The sequence shown here is derived from an EMBL/GenBank/DDBJ whole genome shotgun (WGS) entry which is preliminary data.</text>
</comment>
<gene>
    <name evidence="1" type="ORF">ATL39_0467</name>
</gene>
<evidence type="ECO:0000313" key="1">
    <source>
        <dbReference type="EMBL" id="RKD76252.1"/>
    </source>
</evidence>
<evidence type="ECO:0000313" key="2">
    <source>
        <dbReference type="Proteomes" id="UP000285120"/>
    </source>
</evidence>
<sequence>MKTKDRIKLNISLDKTHGEKQAGDYIYGFAFPRYHGRTRYGDLNKRAHMTFYMKNLNGDVIYSCNIVEIWRNDHFFIHPRSEKSMPAEVKEDVERISIKFV</sequence>
<reference evidence="1 2" key="1">
    <citation type="submission" date="2018-09" db="EMBL/GenBank/DDBJ databases">
        <title>Genomic Encyclopedia of Archaeal and Bacterial Type Strains, Phase II (KMG-II): from individual species to whole genera.</title>
        <authorList>
            <person name="Goeker M."/>
        </authorList>
    </citation>
    <scope>NUCLEOTIDE SEQUENCE [LARGE SCALE GENOMIC DNA]</scope>
    <source>
        <strain evidence="1 2">DSM 17008</strain>
    </source>
</reference>
<protein>
    <submittedName>
        <fullName evidence="1">Uncharacterized protein</fullName>
    </submittedName>
</protein>
<dbReference type="Proteomes" id="UP000285120">
    <property type="component" value="Unassembled WGS sequence"/>
</dbReference>